<dbReference type="AlphaFoldDB" id="A0ABD5YWA7"/>
<sequence>MQRRDLLATLGGIGAVGLAGCLNRGAAGTSRSRHVSIVNQDSIAEDHEIRIHAEVLDSTITDAHPATLRISTTNEGPKRAISVRAGHCDLFNRGRGGSDEPSGLWLYRAEITDSMDRKGNRWVPDRSPDQHRAYATYGCIPMEYEPGESIRTEYEVWDDYQVSGYLQPGTYRWEEDIHIWEDATVTAGNPSKTTISWGFSLAVEKPD</sequence>
<dbReference type="GeneID" id="76202356"/>
<dbReference type="Proteomes" id="UP001596417">
    <property type="component" value="Unassembled WGS sequence"/>
</dbReference>
<dbReference type="PROSITE" id="PS51257">
    <property type="entry name" value="PROKAR_LIPOPROTEIN"/>
    <property type="match status" value="1"/>
</dbReference>
<keyword evidence="2" id="KW-1185">Reference proteome</keyword>
<organism evidence="1 2">
    <name type="scientific">Halocatena marina</name>
    <dbReference type="NCBI Taxonomy" id="2934937"/>
    <lineage>
        <taxon>Archaea</taxon>
        <taxon>Methanobacteriati</taxon>
        <taxon>Methanobacteriota</taxon>
        <taxon>Stenosarchaea group</taxon>
        <taxon>Halobacteria</taxon>
        <taxon>Halobacteriales</taxon>
        <taxon>Natronomonadaceae</taxon>
        <taxon>Halocatena</taxon>
    </lineage>
</organism>
<dbReference type="EMBL" id="JBHTAX010000005">
    <property type="protein sequence ID" value="MFC7192657.1"/>
    <property type="molecule type" value="Genomic_DNA"/>
</dbReference>
<protein>
    <recommendedName>
        <fullName evidence="3">YkuD domain-containing protein</fullName>
    </recommendedName>
</protein>
<proteinExistence type="predicted"/>
<gene>
    <name evidence="1" type="ORF">ACFQL7_24520</name>
</gene>
<accession>A0ABD5YWA7</accession>
<reference evidence="1 2" key="1">
    <citation type="journal article" date="2019" name="Int. J. Syst. Evol. Microbiol.">
        <title>The Global Catalogue of Microorganisms (GCM) 10K type strain sequencing project: providing services to taxonomists for standard genome sequencing and annotation.</title>
        <authorList>
            <consortium name="The Broad Institute Genomics Platform"/>
            <consortium name="The Broad Institute Genome Sequencing Center for Infectious Disease"/>
            <person name="Wu L."/>
            <person name="Ma J."/>
        </authorList>
    </citation>
    <scope>NUCLEOTIDE SEQUENCE [LARGE SCALE GENOMIC DNA]</scope>
    <source>
        <strain evidence="1 2">RDMS1</strain>
    </source>
</reference>
<name>A0ABD5YWA7_9EURY</name>
<evidence type="ECO:0008006" key="3">
    <source>
        <dbReference type="Google" id="ProtNLM"/>
    </source>
</evidence>
<evidence type="ECO:0000313" key="1">
    <source>
        <dbReference type="EMBL" id="MFC7192657.1"/>
    </source>
</evidence>
<dbReference type="RefSeq" id="WP_264556659.1">
    <property type="nucleotide sequence ID" value="NZ_CP109981.1"/>
</dbReference>
<evidence type="ECO:0000313" key="2">
    <source>
        <dbReference type="Proteomes" id="UP001596417"/>
    </source>
</evidence>
<comment type="caution">
    <text evidence="1">The sequence shown here is derived from an EMBL/GenBank/DDBJ whole genome shotgun (WGS) entry which is preliminary data.</text>
</comment>